<dbReference type="EMBL" id="KZ613964">
    <property type="protein sequence ID" value="PMD31102.1"/>
    <property type="molecule type" value="Genomic_DNA"/>
</dbReference>
<evidence type="ECO:0000313" key="1">
    <source>
        <dbReference type="EMBL" id="PMD31102.1"/>
    </source>
</evidence>
<dbReference type="AlphaFoldDB" id="A0A2J6QXW7"/>
<proteinExistence type="predicted"/>
<protein>
    <submittedName>
        <fullName evidence="1">Uncharacterized protein</fullName>
    </submittedName>
</protein>
<evidence type="ECO:0000313" key="2">
    <source>
        <dbReference type="Proteomes" id="UP000235786"/>
    </source>
</evidence>
<gene>
    <name evidence="1" type="ORF">L207DRAFT_197428</name>
</gene>
<accession>A0A2J6QXW7</accession>
<sequence length="164" mass="18675">MFIQLNNSIRLSRIDRKPKLLIRIRLYHTQRVRHGILHKPRCSLDTYRTKTAAILRSIKQFTRAISFHRVIIDFLRFGRLVGVHAQFLAYCTVVEIVVVCRRRSKMESAVTENLRPGPSPNVDCLLREFSILGVLCCVFGAPDRAENDCVLSKIGGIVGGMRPS</sequence>
<organism evidence="1 2">
    <name type="scientific">Hyaloscypha variabilis (strain UAMH 11265 / GT02V1 / F)</name>
    <name type="common">Meliniomyces variabilis</name>
    <dbReference type="NCBI Taxonomy" id="1149755"/>
    <lineage>
        <taxon>Eukaryota</taxon>
        <taxon>Fungi</taxon>
        <taxon>Dikarya</taxon>
        <taxon>Ascomycota</taxon>
        <taxon>Pezizomycotina</taxon>
        <taxon>Leotiomycetes</taxon>
        <taxon>Helotiales</taxon>
        <taxon>Hyaloscyphaceae</taxon>
        <taxon>Hyaloscypha</taxon>
        <taxon>Hyaloscypha variabilis</taxon>
    </lineage>
</organism>
<dbReference type="Proteomes" id="UP000235786">
    <property type="component" value="Unassembled WGS sequence"/>
</dbReference>
<keyword evidence="2" id="KW-1185">Reference proteome</keyword>
<name>A0A2J6QXW7_HYAVF</name>
<reference evidence="1 2" key="1">
    <citation type="submission" date="2016-04" db="EMBL/GenBank/DDBJ databases">
        <title>A degradative enzymes factory behind the ericoid mycorrhizal symbiosis.</title>
        <authorList>
            <consortium name="DOE Joint Genome Institute"/>
            <person name="Martino E."/>
            <person name="Morin E."/>
            <person name="Grelet G."/>
            <person name="Kuo A."/>
            <person name="Kohler A."/>
            <person name="Daghino S."/>
            <person name="Barry K."/>
            <person name="Choi C."/>
            <person name="Cichocki N."/>
            <person name="Clum A."/>
            <person name="Copeland A."/>
            <person name="Hainaut M."/>
            <person name="Haridas S."/>
            <person name="Labutti K."/>
            <person name="Lindquist E."/>
            <person name="Lipzen A."/>
            <person name="Khouja H.-R."/>
            <person name="Murat C."/>
            <person name="Ohm R."/>
            <person name="Olson A."/>
            <person name="Spatafora J."/>
            <person name="Veneault-Fourrey C."/>
            <person name="Henrissat B."/>
            <person name="Grigoriev I."/>
            <person name="Martin F."/>
            <person name="Perotto S."/>
        </authorList>
    </citation>
    <scope>NUCLEOTIDE SEQUENCE [LARGE SCALE GENOMIC DNA]</scope>
    <source>
        <strain evidence="1 2">F</strain>
    </source>
</reference>